<dbReference type="EMBL" id="JAGEUA010000002">
    <property type="protein sequence ID" value="KAL1005061.1"/>
    <property type="molecule type" value="Genomic_DNA"/>
</dbReference>
<dbReference type="Pfam" id="PF14484">
    <property type="entry name" value="FISNA"/>
    <property type="match status" value="1"/>
</dbReference>
<dbReference type="Pfam" id="PF17779">
    <property type="entry name" value="WHD_NOD2"/>
    <property type="match status" value="1"/>
</dbReference>
<dbReference type="InterPro" id="IPR027417">
    <property type="entry name" value="P-loop_NTPase"/>
</dbReference>
<name>A0ABD0XV93_UMBPY</name>
<gene>
    <name evidence="8" type="ORF">UPYG_G00053990</name>
</gene>
<dbReference type="SUPFAM" id="SSF49899">
    <property type="entry name" value="Concanavalin A-like lectins/glucanases"/>
    <property type="match status" value="1"/>
</dbReference>
<dbReference type="AlphaFoldDB" id="A0ABD0XV93"/>
<dbReference type="SMART" id="SM00449">
    <property type="entry name" value="SPRY"/>
    <property type="match status" value="1"/>
</dbReference>
<dbReference type="Pfam" id="PF00622">
    <property type="entry name" value="SPRY"/>
    <property type="match status" value="1"/>
</dbReference>
<keyword evidence="9" id="KW-1185">Reference proteome</keyword>
<dbReference type="InterPro" id="IPR013320">
    <property type="entry name" value="ConA-like_dom_sf"/>
</dbReference>
<dbReference type="Pfam" id="PF17776">
    <property type="entry name" value="NLRC4_HD2"/>
    <property type="match status" value="1"/>
</dbReference>
<feature type="domain" description="NACHT" evidence="7">
    <location>
        <begin position="156"/>
        <end position="290"/>
    </location>
</feature>
<dbReference type="GO" id="GO:0005524">
    <property type="term" value="F:ATP binding"/>
    <property type="evidence" value="ECO:0007669"/>
    <property type="project" value="UniProtKB-KW"/>
</dbReference>
<evidence type="ECO:0000313" key="9">
    <source>
        <dbReference type="Proteomes" id="UP001557470"/>
    </source>
</evidence>
<dbReference type="Pfam" id="PF05729">
    <property type="entry name" value="NACHT"/>
    <property type="match status" value="1"/>
</dbReference>
<dbReference type="Gene3D" id="2.60.120.920">
    <property type="match status" value="1"/>
</dbReference>
<evidence type="ECO:0000256" key="5">
    <source>
        <dbReference type="ARBA" id="ARBA00022741"/>
    </source>
</evidence>
<dbReference type="InterPro" id="IPR029495">
    <property type="entry name" value="NACHT-assoc"/>
</dbReference>
<keyword evidence="4" id="KW-0677">Repeat</keyword>
<proteinExistence type="predicted"/>
<keyword evidence="6" id="KW-0067">ATP-binding</keyword>
<dbReference type="Gene3D" id="3.80.10.10">
    <property type="entry name" value="Ribonuclease Inhibitor"/>
    <property type="match status" value="2"/>
</dbReference>
<reference evidence="8 9" key="1">
    <citation type="submission" date="2024-06" db="EMBL/GenBank/DDBJ databases">
        <authorList>
            <person name="Pan Q."/>
            <person name="Wen M."/>
            <person name="Jouanno E."/>
            <person name="Zahm M."/>
            <person name="Klopp C."/>
            <person name="Cabau C."/>
            <person name="Louis A."/>
            <person name="Berthelot C."/>
            <person name="Parey E."/>
            <person name="Roest Crollius H."/>
            <person name="Montfort J."/>
            <person name="Robinson-Rechavi M."/>
            <person name="Bouchez O."/>
            <person name="Lampietro C."/>
            <person name="Lopez Roques C."/>
            <person name="Donnadieu C."/>
            <person name="Postlethwait J."/>
            <person name="Bobe J."/>
            <person name="Verreycken H."/>
            <person name="Guiguen Y."/>
        </authorList>
    </citation>
    <scope>NUCLEOTIDE SEQUENCE [LARGE SCALE GENOMIC DNA]</scope>
    <source>
        <strain evidence="8">Up_M1</strain>
        <tissue evidence="8">Testis</tissue>
    </source>
</reference>
<evidence type="ECO:0000256" key="6">
    <source>
        <dbReference type="ARBA" id="ARBA00022840"/>
    </source>
</evidence>
<dbReference type="InterPro" id="IPR051261">
    <property type="entry name" value="NLR"/>
</dbReference>
<dbReference type="PANTHER" id="PTHR24106">
    <property type="entry name" value="NACHT, LRR AND CARD DOMAINS-CONTAINING"/>
    <property type="match status" value="1"/>
</dbReference>
<comment type="caution">
    <text evidence="8">The sequence shown here is derived from an EMBL/GenBank/DDBJ whole genome shotgun (WGS) entry which is preliminary data.</text>
</comment>
<dbReference type="SMART" id="SM01288">
    <property type="entry name" value="FISNA"/>
    <property type="match status" value="1"/>
</dbReference>
<dbReference type="SUPFAM" id="SSF52047">
    <property type="entry name" value="RNI-like"/>
    <property type="match status" value="1"/>
</dbReference>
<keyword evidence="3" id="KW-0433">Leucine-rich repeat</keyword>
<dbReference type="FunFam" id="3.40.50.300:FF:000210">
    <property type="entry name" value="Si:dkey-16p6.1"/>
    <property type="match status" value="1"/>
</dbReference>
<dbReference type="SMART" id="SM00368">
    <property type="entry name" value="LRR_RI"/>
    <property type="match status" value="8"/>
</dbReference>
<dbReference type="InterPro" id="IPR043136">
    <property type="entry name" value="B30.2/SPRY_sf"/>
</dbReference>
<comment type="subcellular location">
    <subcellularLocation>
        <location evidence="1">Cytoplasm</location>
    </subcellularLocation>
</comment>
<dbReference type="InterPro" id="IPR007111">
    <property type="entry name" value="NACHT_NTPase"/>
</dbReference>
<evidence type="ECO:0000313" key="8">
    <source>
        <dbReference type="EMBL" id="KAL1005061.1"/>
    </source>
</evidence>
<dbReference type="InterPro" id="IPR041267">
    <property type="entry name" value="NLRP_HD2"/>
</dbReference>
<dbReference type="PROSITE" id="PS50837">
    <property type="entry name" value="NACHT"/>
    <property type="match status" value="1"/>
</dbReference>
<evidence type="ECO:0000259" key="7">
    <source>
        <dbReference type="PROSITE" id="PS50837"/>
    </source>
</evidence>
<protein>
    <recommendedName>
        <fullName evidence="7">NACHT domain-containing protein</fullName>
    </recommendedName>
</protein>
<accession>A0ABD0XV93</accession>
<dbReference type="Proteomes" id="UP001557470">
    <property type="component" value="Unassembled WGS sequence"/>
</dbReference>
<keyword evidence="2" id="KW-0963">Cytoplasm</keyword>
<dbReference type="InterPro" id="IPR001611">
    <property type="entry name" value="Leu-rich_rpt"/>
</dbReference>
<evidence type="ECO:0000256" key="1">
    <source>
        <dbReference type="ARBA" id="ARBA00004496"/>
    </source>
</evidence>
<dbReference type="InterPro" id="IPR041075">
    <property type="entry name" value="NOD1/2_WH"/>
</dbReference>
<dbReference type="GO" id="GO:0005737">
    <property type="term" value="C:cytoplasm"/>
    <property type="evidence" value="ECO:0007669"/>
    <property type="project" value="UniProtKB-SubCell"/>
</dbReference>
<dbReference type="Pfam" id="PF13516">
    <property type="entry name" value="LRR_6"/>
    <property type="match status" value="4"/>
</dbReference>
<dbReference type="InterPro" id="IPR003877">
    <property type="entry name" value="SPRY_dom"/>
</dbReference>
<evidence type="ECO:0000256" key="2">
    <source>
        <dbReference type="ARBA" id="ARBA00022490"/>
    </source>
</evidence>
<evidence type="ECO:0000256" key="4">
    <source>
        <dbReference type="ARBA" id="ARBA00022737"/>
    </source>
</evidence>
<evidence type="ECO:0000256" key="3">
    <source>
        <dbReference type="ARBA" id="ARBA00022614"/>
    </source>
</evidence>
<dbReference type="Gene3D" id="3.40.50.300">
    <property type="entry name" value="P-loop containing nucleotide triphosphate hydrolases"/>
    <property type="match status" value="1"/>
</dbReference>
<keyword evidence="5" id="KW-0547">Nucleotide-binding</keyword>
<organism evidence="8 9">
    <name type="scientific">Umbra pygmaea</name>
    <name type="common">Eastern mudminnow</name>
    <dbReference type="NCBI Taxonomy" id="75934"/>
    <lineage>
        <taxon>Eukaryota</taxon>
        <taxon>Metazoa</taxon>
        <taxon>Chordata</taxon>
        <taxon>Craniata</taxon>
        <taxon>Vertebrata</taxon>
        <taxon>Euteleostomi</taxon>
        <taxon>Actinopterygii</taxon>
        <taxon>Neopterygii</taxon>
        <taxon>Teleostei</taxon>
        <taxon>Protacanthopterygii</taxon>
        <taxon>Esociformes</taxon>
        <taxon>Umbridae</taxon>
        <taxon>Umbra</taxon>
    </lineage>
</organism>
<sequence>MAQPVTPQYSIKAQGGSVVVTPQLTGCSVEGSIHQNITVNMSSHGAEAVVPGIVSCSVEDLQKAKDKHKSNMKKKYGSIFEGLGKRGNPTLLNQIYTELYITTGESEGVNREHEVWDIEDMNRIKEFQDKTIKCCEIFRSFEREKHDKCKQDAPIRNVLTKGIAGIGKTVSVQKFILDWAEGKANQDVDFVFALPFRDLNLVKDDQYSLLELLNDFYPALTDMKDPKKLSDCKVLFIFDGLDESQLVLNFNKKRLSNLTKQTTVDILLTNLLNCNMLPEALIWITSRPAAVDQIPAEYFDRVTEVRGFNDAQKEEYFKKQFCDDENLASRTISHIKTSRTLHIMCHIPVFCWITAMVLGKMLRQNEQGKIPKSLSEMYIRFLLTLTDLKNKKYHVKNETDPRHLSESDVQLIFQLGKLAFKNLEKSNLVFSEDDLKECGIDINSASLLSGICTEIFREEDPMFNVKKYSFVHFSFQEFFGALYVAYLFVSENVNPFQSRENRYFKDSEDDDSDDKYFRGSEQQNNTLHDLQRSAVDEALRSKTGHLDLFLRFLLGISLESNQILLKSLQLQTEGDKESITKTIQHIKNRLSDKGQRLSFSPERCINLFHCLIELNDSSFMEEIQMFLTTRNSAETTLTPAQCSALAYIFLMSEEGLDTLDLREYNTSSDGRQRLVPAVQCCRRAVLVDCQLSSYCFKTVASALKLPNSRLRELDLSFHGLIDTKALSIGLGSPNCRLESLNLSQVNLAMPSGADLLNAVLMGPHNQPYMLRLAGCELKGVHCETIASSLQLAGSCLTELDLSYNNVTDTGVKQISQGLMSPHCKLKILRLTGCKVTDESCGVLSSALAVSLLEELCLSSNKIGDSGAKLISSGMMSPHCKIKKLRLRECDLSRCSCASLAPLLWSYSVLRELDLSDNNLWHTGIKLLSVGLRNTNCALQTLRLSGCLVTEKGCASLVSALRLNPSNLKELDLSYNHPGDSGVTLLSAGLEDPTWRLEKLNFDHVGECRIKPGLEKYACQLKLNWTSAGDVTLSEGNTRAVRRKPIYTYPYFDFSDSDDSDHTKEPEKWTKLHCQDTLSDGRFYWQVEWIGCVVIGVKYRPKWDMVGKSSWKLLCCKEQYGFVHAQTISMIAVPRPDSRCIGVYLDFPAGTLSFYSVTSGTLTHLYTCFSVFTEPLYPCFEIMCDDRELFGSIKIQNL</sequence>
<dbReference type="InterPro" id="IPR032675">
    <property type="entry name" value="LRR_dom_sf"/>
</dbReference>